<keyword evidence="4" id="KW-1185">Reference proteome</keyword>
<dbReference type="Pfam" id="PF24067">
    <property type="entry name" value="Beta-prop_BT_1020"/>
    <property type="match status" value="1"/>
</dbReference>
<dbReference type="InterPro" id="IPR036278">
    <property type="entry name" value="Sialidase_sf"/>
</dbReference>
<accession>A0A3D8Y5K7</accession>
<feature type="domain" description="BT-1020-like structural beta-sandwich" evidence="1">
    <location>
        <begin position="421"/>
        <end position="580"/>
    </location>
</feature>
<organism evidence="3 4">
    <name type="scientific">Dyadobacter luteus</name>
    <dbReference type="NCBI Taxonomy" id="2259619"/>
    <lineage>
        <taxon>Bacteria</taxon>
        <taxon>Pseudomonadati</taxon>
        <taxon>Bacteroidota</taxon>
        <taxon>Cytophagia</taxon>
        <taxon>Cytophagales</taxon>
        <taxon>Spirosomataceae</taxon>
        <taxon>Dyadobacter</taxon>
    </lineage>
</organism>
<evidence type="ECO:0000259" key="1">
    <source>
        <dbReference type="Pfam" id="PF22585"/>
    </source>
</evidence>
<dbReference type="Proteomes" id="UP000256373">
    <property type="component" value="Unassembled WGS sequence"/>
</dbReference>
<evidence type="ECO:0000313" key="3">
    <source>
        <dbReference type="EMBL" id="REA57811.1"/>
    </source>
</evidence>
<proteinExistence type="predicted"/>
<dbReference type="EMBL" id="QNUL01000025">
    <property type="protein sequence ID" value="REA57811.1"/>
    <property type="molecule type" value="Genomic_DNA"/>
</dbReference>
<comment type="caution">
    <text evidence="3">The sequence shown here is derived from an EMBL/GenBank/DDBJ whole genome shotgun (WGS) entry which is preliminary data.</text>
</comment>
<dbReference type="SUPFAM" id="SSF50939">
    <property type="entry name" value="Sialidases"/>
    <property type="match status" value="1"/>
</dbReference>
<dbReference type="AlphaFoldDB" id="A0A3D8Y5K7"/>
<dbReference type="OrthoDB" id="177453at2"/>
<keyword evidence="3" id="KW-0326">Glycosidase</keyword>
<sequence>MYSFVLLALTGSELAAQDTIRYSGKTLVNVDYHHGQLSPAIGVHSYQTLRANRTNSQGDTSVTWTYNHAPMLAYWNNKFYLNYLSNPVGEHIPPGQTLLQTSEDGRTWSKAEVIFPPYKIPDGTTKKEYPGVAKDLYAVMHQRMGFFVSKNDRLLTLGYYGIALDAKDDPNDGNGIGRVVREIYKDGTLGPIYFIRFNKSWKQPADYPLYKKSKDKGFVQACDQLLTNTLTTQQWAEEADRDDELVPLKGEYKAFSSYHLPDGRVVGLWKNALTSISKDNGKSWLYNPKRAPGFVNSNAKIWGQKTSDGKYVTVYNPSEFRWPLALSVSDNGLDYNNLLLVNGEIASMRYGGNYKSYGPQYVRGISEGDGNSKDGNLWLTYSTNKEDMWVSMVPVPIKDHTEVHASDHFSKLPDGKELADWNVYSPQWAPVDIERNTSGKALVLKDADPFDYAKVERVIPATKKLMVEFSITPSQSQDGLLDIEFLDAKGTPGIRLSFDSAATFRTKAGYRNKKLLTYEAGKTYKVVVKADVTTRIYTVSVNGKDLGNNILFAPLESFSRIAFRTGDTRRFPDADTPTDQMYDLPDAGRKDIEAVYSLEYLTTKSF</sequence>
<feature type="domain" description="BT-1020-like N-terminal beta-propeller" evidence="2">
    <location>
        <begin position="18"/>
        <end position="251"/>
    </location>
</feature>
<protein>
    <submittedName>
        <fullName evidence="3">Six-hairpin glycosidase</fullName>
    </submittedName>
</protein>
<evidence type="ECO:0000313" key="4">
    <source>
        <dbReference type="Proteomes" id="UP000256373"/>
    </source>
</evidence>
<gene>
    <name evidence="3" type="ORF">DSL64_22950</name>
</gene>
<dbReference type="GO" id="GO:0016798">
    <property type="term" value="F:hydrolase activity, acting on glycosyl bonds"/>
    <property type="evidence" value="ECO:0007669"/>
    <property type="project" value="UniProtKB-KW"/>
</dbReference>
<reference evidence="3 4" key="1">
    <citation type="submission" date="2018-07" db="EMBL/GenBank/DDBJ databases">
        <title>Dyadobacter roseus sp. nov., isolated from rose rhizosphere soil.</title>
        <authorList>
            <person name="Chen L."/>
        </authorList>
    </citation>
    <scope>NUCLEOTIDE SEQUENCE [LARGE SCALE GENOMIC DNA]</scope>
    <source>
        <strain evidence="3 4">RS19</strain>
    </source>
</reference>
<dbReference type="Pfam" id="PF22585">
    <property type="entry name" value="Sialidase-like_CBM"/>
    <property type="match status" value="1"/>
</dbReference>
<dbReference type="InterPro" id="IPR056425">
    <property type="entry name" value="Beta-prop_BT_1020"/>
</dbReference>
<evidence type="ECO:0000259" key="2">
    <source>
        <dbReference type="Pfam" id="PF24067"/>
    </source>
</evidence>
<keyword evidence="3" id="KW-0378">Hydrolase</keyword>
<dbReference type="InterPro" id="IPR054490">
    <property type="entry name" value="BT_1020-like_b-sandwich_1"/>
</dbReference>
<name>A0A3D8Y5K7_9BACT</name>